<name>A0A067M4B5_BOTB1</name>
<sequence>MGYDYLTKLPGEIITQILLELPFTDLPRCSVVCKTFRSIVTASSSIQYCIKLGLLGYADDSRNEHGSAEHYSFKCGSMFSCITSGTLAFVQRFPPSKIASFRLPSTIRGADGSDTLPAVHMVGFVPKSATIDPEQDLLALLELTPDGELYQFSHYIHLRSLSTYESHPSAAIVILQVPKIWLLFGEFSLEYIGETIALFARDYHRTIAASLFISQWTTGLLMTRISFPKPNIPDQFSFLSPTKFLLTRSLYDPPVPDRRDQINHSSGETPTIEIYTISHNSSLNPLGSDLLPTHAATFMLPAMQSGILVDGFRCEVGVPRVAPTSALPRTCTGGHGPCWPFFTLPKNRTLQFYFYWDHGGTVFFVRASTLLDYNKYRPAQTPLPSLSSSSPNPIDTHADAGAAALINIGGNDDSNLITIPWREWGPHNTRLLDSRTGLYGGSYGSKVGCLATLHANHAIIRVPDSNPYSLNGGEALTEGGTADGGKAEGVESQDTWSTLDHKGGDVRSRDVTWTSVTLKGSLFMEDVYTSLPYRETIKDVEYDGVGILMDEESIILLQGGYDVFRVYTL</sequence>
<evidence type="ECO:0000256" key="1">
    <source>
        <dbReference type="SAM" id="MobiDB-lite"/>
    </source>
</evidence>
<dbReference type="Proteomes" id="UP000027195">
    <property type="component" value="Unassembled WGS sequence"/>
</dbReference>
<gene>
    <name evidence="3" type="ORF">BOTBODRAFT_58105</name>
</gene>
<reference evidence="4" key="1">
    <citation type="journal article" date="2014" name="Proc. Natl. Acad. Sci. U.S.A.">
        <title>Extensive sampling of basidiomycete genomes demonstrates inadequacy of the white-rot/brown-rot paradigm for wood decay fungi.</title>
        <authorList>
            <person name="Riley R."/>
            <person name="Salamov A.A."/>
            <person name="Brown D.W."/>
            <person name="Nagy L.G."/>
            <person name="Floudas D."/>
            <person name="Held B.W."/>
            <person name="Levasseur A."/>
            <person name="Lombard V."/>
            <person name="Morin E."/>
            <person name="Otillar R."/>
            <person name="Lindquist E.A."/>
            <person name="Sun H."/>
            <person name="LaButti K.M."/>
            <person name="Schmutz J."/>
            <person name="Jabbour D."/>
            <person name="Luo H."/>
            <person name="Baker S.E."/>
            <person name="Pisabarro A.G."/>
            <person name="Walton J.D."/>
            <person name="Blanchette R.A."/>
            <person name="Henrissat B."/>
            <person name="Martin F."/>
            <person name="Cullen D."/>
            <person name="Hibbett D.S."/>
            <person name="Grigoriev I.V."/>
        </authorList>
    </citation>
    <scope>NUCLEOTIDE SEQUENCE [LARGE SCALE GENOMIC DNA]</scope>
    <source>
        <strain evidence="4">FD-172 SS1</strain>
    </source>
</reference>
<dbReference type="InterPro" id="IPR036047">
    <property type="entry name" value="F-box-like_dom_sf"/>
</dbReference>
<dbReference type="SUPFAM" id="SSF81383">
    <property type="entry name" value="F-box domain"/>
    <property type="match status" value="1"/>
</dbReference>
<dbReference type="InterPro" id="IPR001810">
    <property type="entry name" value="F-box_dom"/>
</dbReference>
<dbReference type="InParanoid" id="A0A067M4B5"/>
<evidence type="ECO:0000313" key="3">
    <source>
        <dbReference type="EMBL" id="KDQ10369.1"/>
    </source>
</evidence>
<dbReference type="Gene3D" id="1.20.1280.50">
    <property type="match status" value="1"/>
</dbReference>
<feature type="region of interest" description="Disordered" evidence="1">
    <location>
        <begin position="472"/>
        <end position="501"/>
    </location>
</feature>
<evidence type="ECO:0000259" key="2">
    <source>
        <dbReference type="PROSITE" id="PS50181"/>
    </source>
</evidence>
<dbReference type="HOGENOM" id="CLU_007279_2_0_1"/>
<dbReference type="PROSITE" id="PS50181">
    <property type="entry name" value="FBOX"/>
    <property type="match status" value="1"/>
</dbReference>
<feature type="domain" description="F-box" evidence="2">
    <location>
        <begin position="3"/>
        <end position="49"/>
    </location>
</feature>
<protein>
    <recommendedName>
        <fullName evidence="2">F-box domain-containing protein</fullName>
    </recommendedName>
</protein>
<dbReference type="Pfam" id="PF00646">
    <property type="entry name" value="F-box"/>
    <property type="match status" value="1"/>
</dbReference>
<evidence type="ECO:0000313" key="4">
    <source>
        <dbReference type="Proteomes" id="UP000027195"/>
    </source>
</evidence>
<dbReference type="SMART" id="SM00256">
    <property type="entry name" value="FBOX"/>
    <property type="match status" value="1"/>
</dbReference>
<dbReference type="AlphaFoldDB" id="A0A067M4B5"/>
<proteinExistence type="predicted"/>
<keyword evidence="4" id="KW-1185">Reference proteome</keyword>
<dbReference type="OrthoDB" id="2745718at2759"/>
<dbReference type="EMBL" id="KL198068">
    <property type="protein sequence ID" value="KDQ10369.1"/>
    <property type="molecule type" value="Genomic_DNA"/>
</dbReference>
<organism evidence="3 4">
    <name type="scientific">Botryobasidium botryosum (strain FD-172 SS1)</name>
    <dbReference type="NCBI Taxonomy" id="930990"/>
    <lineage>
        <taxon>Eukaryota</taxon>
        <taxon>Fungi</taxon>
        <taxon>Dikarya</taxon>
        <taxon>Basidiomycota</taxon>
        <taxon>Agaricomycotina</taxon>
        <taxon>Agaricomycetes</taxon>
        <taxon>Cantharellales</taxon>
        <taxon>Botryobasidiaceae</taxon>
        <taxon>Botryobasidium</taxon>
    </lineage>
</organism>
<accession>A0A067M4B5</accession>